<keyword evidence="2 7" id="KW-0813">Transport</keyword>
<dbReference type="SUPFAM" id="SSF56935">
    <property type="entry name" value="Porins"/>
    <property type="match status" value="1"/>
</dbReference>
<keyword evidence="4 7" id="KW-0812">Transmembrane</keyword>
<sequence length="1173" mass="133262">MSQITNNPKMREIRMRKKTLQFLLAAVCATIPLPGSVVLANTADIVMEVAGKPMTVKTALNYMKNHLGYSIRYNVKEIDLNKTVTVDFKNTSVASMLEQILQNQNLHWKMTGKTITISKAQQKSTTSRIVRGTVIEESSGKPLIGCTVKSLQTGRLAVTDIDGNYSIMAIPGEELEFNYLQYTTERKKVGADGRVNVRMASSTVELSDIVVTGYQRMKKYNMTGSVNVIGNEKIDLRSSNDLLSILEGEVPGLTVYDGEYRIRGGASLKSGNSPLIIVDNFEAEQLPGNMDQIESITVLKDAAATAIWGSRAANGVIVITTKRGKTEAAKISYSGNVRITAKPNYNALHRASSADIVAYDRDAYRGGFYFPGFFDYNTNGYSLSQEILKDYLVNDPSELTDDRLKEMDTRLNDLALQSNKSQIDDLLLRHALRQNHMVSVSGGSDKINYLVSGSYTGGHSAYQQGDTQKMFEINSRLTVHLLDNLKLRTDVYAAFTRNKNGYTPIASDIYNLYPYQMLKDTKGDLVYDYASFNREQALSMIKDYGYANEGKNIIEEVQLADNTTRNTNYKVSMGLDYMLLKGLSLNADYQYEKLLSRTQNISSKDSHNTRHLINSMAVPGNDGKLTYNLPQGNILDHSQYDAESWILKLGTTLNRSFGSNGEHYVNAVAGLEMREHHRLNESYRKLGYNTQTLNWQPIDQVALQNGYLWWNGEQHIYDASFYDSFGDVKNRELSYFLSAIYTYDKRYTGSASLRIDESNLFGASHKFRRNPIYAFGASWNIRNEKFFYFKPITSLLLRTSFGLTGNFDRSGSTTPVMVGYKRYFSTINDNVIRLSTPPNAKLRWERNRSVNVSLDFGFYNRINGTITYYNNYCYDLLGNTLVDPTNGYTSAKINAADMRNHGWELDLSADAISNKNWTWNLRWVFAYNKNKIIKNKITESEAHLDRVTGTTQFVEGYAREAIWSYKWAGLDEKGEPQVYNRKGEKTYDIATLDPEDLEYSGTYQPKYNGSMTSSLRFRQLTLNLMFVYNFGHVFRAEYPGLNPYDASPSMTDKVALRWMKPGDEEKTDVACLPSMKDLWANTYYRSHACKYSSNSIRKGNMIRLREILFNYELPNSLLRQTFVKRLSLTLQMNNVWLWTANREGYDPEAIDPLSGRLSLPQPFSFTMGFKLDF</sequence>
<dbReference type="InterPro" id="IPR023996">
    <property type="entry name" value="TonB-dep_OMP_SusC/RagA"/>
</dbReference>
<evidence type="ECO:0000256" key="3">
    <source>
        <dbReference type="ARBA" id="ARBA00022452"/>
    </source>
</evidence>
<dbReference type="Gene3D" id="2.40.170.20">
    <property type="entry name" value="TonB-dependent receptor, beta-barrel domain"/>
    <property type="match status" value="1"/>
</dbReference>
<gene>
    <name evidence="9" type="ORF">HMPREF0645_1095</name>
</gene>
<evidence type="ECO:0000256" key="1">
    <source>
        <dbReference type="ARBA" id="ARBA00004571"/>
    </source>
</evidence>
<dbReference type="InterPro" id="IPR036942">
    <property type="entry name" value="Beta-barrel_TonB_sf"/>
</dbReference>
<name>D1PVW0_9BACT</name>
<dbReference type="InterPro" id="IPR037066">
    <property type="entry name" value="Plug_dom_sf"/>
</dbReference>
<evidence type="ECO:0000256" key="4">
    <source>
        <dbReference type="ARBA" id="ARBA00022692"/>
    </source>
</evidence>
<comment type="similarity">
    <text evidence="7">Belongs to the TonB-dependent receptor family.</text>
</comment>
<accession>D1PVW0</accession>
<evidence type="ECO:0000256" key="7">
    <source>
        <dbReference type="PROSITE-ProRule" id="PRU01360"/>
    </source>
</evidence>
<dbReference type="Pfam" id="PF07715">
    <property type="entry name" value="Plug"/>
    <property type="match status" value="1"/>
</dbReference>
<proteinExistence type="inferred from homology"/>
<organism evidence="9 10">
    <name type="scientific">Hallella bergensis DSM 17361</name>
    <dbReference type="NCBI Taxonomy" id="585502"/>
    <lineage>
        <taxon>Bacteria</taxon>
        <taxon>Pseudomonadati</taxon>
        <taxon>Bacteroidota</taxon>
        <taxon>Bacteroidia</taxon>
        <taxon>Bacteroidales</taxon>
        <taxon>Prevotellaceae</taxon>
        <taxon>Hallella</taxon>
    </lineage>
</organism>
<dbReference type="eggNOG" id="COG1629">
    <property type="taxonomic scope" value="Bacteria"/>
</dbReference>
<keyword evidence="3 7" id="KW-1134">Transmembrane beta strand</keyword>
<dbReference type="Pfam" id="PF13715">
    <property type="entry name" value="CarbopepD_reg_2"/>
    <property type="match status" value="1"/>
</dbReference>
<evidence type="ECO:0000313" key="10">
    <source>
        <dbReference type="Proteomes" id="UP000003160"/>
    </source>
</evidence>
<dbReference type="PROSITE" id="PS52016">
    <property type="entry name" value="TONB_DEPENDENT_REC_3"/>
    <property type="match status" value="1"/>
</dbReference>
<dbReference type="InterPro" id="IPR039426">
    <property type="entry name" value="TonB-dep_rcpt-like"/>
</dbReference>
<feature type="domain" description="Secretin/TonB short N-terminal" evidence="8">
    <location>
        <begin position="69"/>
        <end position="120"/>
    </location>
</feature>
<dbReference type="HOGENOM" id="CLU_004317_1_0_10"/>
<dbReference type="EMBL" id="ACKS01000045">
    <property type="protein sequence ID" value="EFA44465.1"/>
    <property type="molecule type" value="Genomic_DNA"/>
</dbReference>
<dbReference type="OrthoDB" id="9768177at2"/>
<evidence type="ECO:0000313" key="9">
    <source>
        <dbReference type="EMBL" id="EFA44465.1"/>
    </source>
</evidence>
<evidence type="ECO:0000256" key="5">
    <source>
        <dbReference type="ARBA" id="ARBA00023136"/>
    </source>
</evidence>
<dbReference type="SUPFAM" id="SSF49464">
    <property type="entry name" value="Carboxypeptidase regulatory domain-like"/>
    <property type="match status" value="1"/>
</dbReference>
<dbReference type="NCBIfam" id="TIGR04057">
    <property type="entry name" value="SusC_RagA_signa"/>
    <property type="match status" value="1"/>
</dbReference>
<keyword evidence="10" id="KW-1185">Reference proteome</keyword>
<dbReference type="InterPro" id="IPR011662">
    <property type="entry name" value="Secretin/TonB_short_N"/>
</dbReference>
<dbReference type="Pfam" id="PF07660">
    <property type="entry name" value="STN"/>
    <property type="match status" value="1"/>
</dbReference>
<dbReference type="AlphaFoldDB" id="D1PVW0"/>
<evidence type="ECO:0000256" key="6">
    <source>
        <dbReference type="ARBA" id="ARBA00023237"/>
    </source>
</evidence>
<dbReference type="SMART" id="SM00965">
    <property type="entry name" value="STN"/>
    <property type="match status" value="1"/>
</dbReference>
<dbReference type="InterPro" id="IPR012910">
    <property type="entry name" value="Plug_dom"/>
</dbReference>
<dbReference type="Proteomes" id="UP000003160">
    <property type="component" value="Unassembled WGS sequence"/>
</dbReference>
<dbReference type="NCBIfam" id="TIGR04056">
    <property type="entry name" value="OMP_RagA_SusC"/>
    <property type="match status" value="1"/>
</dbReference>
<dbReference type="Gene3D" id="2.170.130.10">
    <property type="entry name" value="TonB-dependent receptor, plug domain"/>
    <property type="match status" value="1"/>
</dbReference>
<keyword evidence="5 7" id="KW-0472">Membrane</keyword>
<keyword evidence="6 7" id="KW-0998">Cell outer membrane</keyword>
<dbReference type="InterPro" id="IPR008969">
    <property type="entry name" value="CarboxyPept-like_regulatory"/>
</dbReference>
<comment type="subcellular location">
    <subcellularLocation>
        <location evidence="1 7">Cell outer membrane</location>
        <topology evidence="1 7">Multi-pass membrane protein</topology>
    </subcellularLocation>
</comment>
<evidence type="ECO:0000256" key="2">
    <source>
        <dbReference type="ARBA" id="ARBA00022448"/>
    </source>
</evidence>
<evidence type="ECO:0000259" key="8">
    <source>
        <dbReference type="SMART" id="SM00965"/>
    </source>
</evidence>
<protein>
    <submittedName>
        <fullName evidence="9">TonB-linked outer membrane protein, SusC/RagA family</fullName>
    </submittedName>
</protein>
<comment type="caution">
    <text evidence="9">The sequence shown here is derived from an EMBL/GenBank/DDBJ whole genome shotgun (WGS) entry which is preliminary data.</text>
</comment>
<reference evidence="9 10" key="1">
    <citation type="submission" date="2009-10" db="EMBL/GenBank/DDBJ databases">
        <authorList>
            <person name="Qin X."/>
            <person name="Bachman B."/>
            <person name="Battles P."/>
            <person name="Bell A."/>
            <person name="Bess C."/>
            <person name="Bickham C."/>
            <person name="Chaboub L."/>
            <person name="Chen D."/>
            <person name="Coyle M."/>
            <person name="Deiros D.R."/>
            <person name="Dinh H."/>
            <person name="Forbes L."/>
            <person name="Fowler G."/>
            <person name="Francisco L."/>
            <person name="Fu Q."/>
            <person name="Gubbala S."/>
            <person name="Hale W."/>
            <person name="Han Y."/>
            <person name="Hemphill L."/>
            <person name="Highlander S.K."/>
            <person name="Hirani K."/>
            <person name="Hogues M."/>
            <person name="Jackson L."/>
            <person name="Jakkamsetti A."/>
            <person name="Javaid M."/>
            <person name="Jiang H."/>
            <person name="Korchina V."/>
            <person name="Kovar C."/>
            <person name="Lara F."/>
            <person name="Lee S."/>
            <person name="Mata R."/>
            <person name="Mathew T."/>
            <person name="Moen C."/>
            <person name="Morales K."/>
            <person name="Munidasa M."/>
            <person name="Nazareth L."/>
            <person name="Ngo R."/>
            <person name="Nguyen L."/>
            <person name="Okwuonu G."/>
            <person name="Ongeri F."/>
            <person name="Patil S."/>
            <person name="Petrosino J."/>
            <person name="Pham C."/>
            <person name="Pham P."/>
            <person name="Pu L.-L."/>
            <person name="Puazo M."/>
            <person name="Raj R."/>
            <person name="Reid J."/>
            <person name="Rouhana J."/>
            <person name="Saada N."/>
            <person name="Shang Y."/>
            <person name="Simmons D."/>
            <person name="Thornton R."/>
            <person name="Warren J."/>
            <person name="Weissenberger G."/>
            <person name="Zhang J."/>
            <person name="Zhang L."/>
            <person name="Zhou C."/>
            <person name="Zhu D."/>
            <person name="Muzny D."/>
            <person name="Worley K."/>
            <person name="Gibbs R."/>
        </authorList>
    </citation>
    <scope>NUCLEOTIDE SEQUENCE [LARGE SCALE GENOMIC DNA]</scope>
    <source>
        <strain evidence="9 10">DSM 17361</strain>
    </source>
</reference>
<dbReference type="GO" id="GO:0009279">
    <property type="term" value="C:cell outer membrane"/>
    <property type="evidence" value="ECO:0007669"/>
    <property type="project" value="UniProtKB-SubCell"/>
</dbReference>
<dbReference type="InterPro" id="IPR023997">
    <property type="entry name" value="TonB-dep_OMP_SusC/RagA_CS"/>
</dbReference>